<reference evidence="8" key="1">
    <citation type="journal article" date="2014" name="Proc. Natl. Acad. Sci. U.S.A.">
        <title>Extensive sampling of basidiomycete genomes demonstrates inadequacy of the white-rot/brown-rot paradigm for wood decay fungi.</title>
        <authorList>
            <person name="Riley R."/>
            <person name="Salamov A.A."/>
            <person name="Brown D.W."/>
            <person name="Nagy L.G."/>
            <person name="Floudas D."/>
            <person name="Held B.W."/>
            <person name="Levasseur A."/>
            <person name="Lombard V."/>
            <person name="Morin E."/>
            <person name="Otillar R."/>
            <person name="Lindquist E.A."/>
            <person name="Sun H."/>
            <person name="LaButti K.M."/>
            <person name="Schmutz J."/>
            <person name="Jabbour D."/>
            <person name="Luo H."/>
            <person name="Baker S.E."/>
            <person name="Pisabarro A.G."/>
            <person name="Walton J.D."/>
            <person name="Blanchette R.A."/>
            <person name="Henrissat B."/>
            <person name="Martin F."/>
            <person name="Cullen D."/>
            <person name="Hibbett D.S."/>
            <person name="Grigoriev I.V."/>
        </authorList>
    </citation>
    <scope>NUCLEOTIDE SEQUENCE [LARGE SCALE GENOMIC DNA]</scope>
    <source>
        <strain evidence="8">CBS 339.88</strain>
    </source>
</reference>
<dbReference type="InterPro" id="IPR000387">
    <property type="entry name" value="Tyr_Pase_dom"/>
</dbReference>
<dbReference type="Gene3D" id="3.90.190.10">
    <property type="entry name" value="Protein tyrosine phosphatase superfamily"/>
    <property type="match status" value="1"/>
</dbReference>
<feature type="domain" description="Tyrosine specific protein phosphatases" evidence="6">
    <location>
        <begin position="70"/>
        <end position="131"/>
    </location>
</feature>
<gene>
    <name evidence="7" type="ORF">GALMADRAFT_69019</name>
</gene>
<dbReference type="HOGENOM" id="CLU_027074_12_0_1"/>
<keyword evidence="8" id="KW-1185">Reference proteome</keyword>
<evidence type="ECO:0000259" key="5">
    <source>
        <dbReference type="PROSITE" id="PS50054"/>
    </source>
</evidence>
<protein>
    <recommendedName>
        <fullName evidence="2">protein-tyrosine-phosphatase</fullName>
        <ecNumber evidence="2">3.1.3.48</ecNumber>
    </recommendedName>
</protein>
<name>A0A067T933_GALM3</name>
<dbReference type="CDD" id="cd14498">
    <property type="entry name" value="DSP"/>
    <property type="match status" value="1"/>
</dbReference>
<dbReference type="AlphaFoldDB" id="A0A067T933"/>
<dbReference type="STRING" id="685588.A0A067T933"/>
<evidence type="ECO:0000256" key="1">
    <source>
        <dbReference type="ARBA" id="ARBA00008601"/>
    </source>
</evidence>
<organism evidence="7 8">
    <name type="scientific">Galerina marginata (strain CBS 339.88)</name>
    <dbReference type="NCBI Taxonomy" id="685588"/>
    <lineage>
        <taxon>Eukaryota</taxon>
        <taxon>Fungi</taxon>
        <taxon>Dikarya</taxon>
        <taxon>Basidiomycota</taxon>
        <taxon>Agaricomycotina</taxon>
        <taxon>Agaricomycetes</taxon>
        <taxon>Agaricomycetidae</taxon>
        <taxon>Agaricales</taxon>
        <taxon>Agaricineae</taxon>
        <taxon>Strophariaceae</taxon>
        <taxon>Galerina</taxon>
    </lineage>
</organism>
<comment type="similarity">
    <text evidence="1">Belongs to the protein-tyrosine phosphatase family. Non-receptor class dual specificity subfamily.</text>
</comment>
<dbReference type="PANTHER" id="PTHR10159:SF519">
    <property type="entry name" value="DUAL SPECIFICITY PROTEIN PHOSPHATASE MPK3"/>
    <property type="match status" value="1"/>
</dbReference>
<dbReference type="GO" id="GO:0043409">
    <property type="term" value="P:negative regulation of MAPK cascade"/>
    <property type="evidence" value="ECO:0007669"/>
    <property type="project" value="TreeGrafter"/>
</dbReference>
<keyword evidence="3" id="KW-0378">Hydrolase</keyword>
<keyword evidence="4" id="KW-0904">Protein phosphatase</keyword>
<evidence type="ECO:0000256" key="4">
    <source>
        <dbReference type="ARBA" id="ARBA00022912"/>
    </source>
</evidence>
<dbReference type="Pfam" id="PF00782">
    <property type="entry name" value="DSPc"/>
    <property type="match status" value="1"/>
</dbReference>
<dbReference type="SMART" id="SM00195">
    <property type="entry name" value="DSPc"/>
    <property type="match status" value="1"/>
</dbReference>
<dbReference type="OrthoDB" id="10252009at2759"/>
<dbReference type="GO" id="GO:0004725">
    <property type="term" value="F:protein tyrosine phosphatase activity"/>
    <property type="evidence" value="ECO:0007669"/>
    <property type="project" value="UniProtKB-EC"/>
</dbReference>
<dbReference type="InterPro" id="IPR020422">
    <property type="entry name" value="TYR_PHOSPHATASE_DUAL_dom"/>
</dbReference>
<evidence type="ECO:0000256" key="2">
    <source>
        <dbReference type="ARBA" id="ARBA00013064"/>
    </source>
</evidence>
<dbReference type="PROSITE" id="PS50054">
    <property type="entry name" value="TYR_PHOSPHATASE_DUAL"/>
    <property type="match status" value="1"/>
</dbReference>
<dbReference type="PROSITE" id="PS50056">
    <property type="entry name" value="TYR_PHOSPHATASE_2"/>
    <property type="match status" value="1"/>
</dbReference>
<dbReference type="EMBL" id="KL142380">
    <property type="protein sequence ID" value="KDR75468.1"/>
    <property type="molecule type" value="Genomic_DNA"/>
</dbReference>
<dbReference type="PANTHER" id="PTHR10159">
    <property type="entry name" value="DUAL SPECIFICITY PROTEIN PHOSPHATASE"/>
    <property type="match status" value="1"/>
</dbReference>
<dbReference type="SUPFAM" id="SSF52799">
    <property type="entry name" value="(Phosphotyrosine protein) phosphatases II"/>
    <property type="match status" value="1"/>
</dbReference>
<sequence>MAKGKSKEPPAALILSPYLYLGPRTSASSAFIQANGITHVLSIGSTPASTDSPVIYRRLALIDDPSCSITDVSNAADAFIESAKLKGGRILVHCSAAVSRSPTVVAAYLMKKCGMSLVEALGVIIRARPAVCPNSGFLKQLKELEVALRGSSSLQVDILPARKDQRQALFLAPRTLG</sequence>
<feature type="domain" description="Tyrosine-protein phosphatase" evidence="5">
    <location>
        <begin position="9"/>
        <end position="150"/>
    </location>
</feature>
<dbReference type="EC" id="3.1.3.48" evidence="2"/>
<dbReference type="Proteomes" id="UP000027222">
    <property type="component" value="Unassembled WGS sequence"/>
</dbReference>
<evidence type="ECO:0000313" key="8">
    <source>
        <dbReference type="Proteomes" id="UP000027222"/>
    </source>
</evidence>
<dbReference type="InterPro" id="IPR000340">
    <property type="entry name" value="Dual-sp_phosphatase_cat-dom"/>
</dbReference>
<proteinExistence type="inferred from homology"/>
<dbReference type="GO" id="GO:0005737">
    <property type="term" value="C:cytoplasm"/>
    <property type="evidence" value="ECO:0007669"/>
    <property type="project" value="TreeGrafter"/>
</dbReference>
<evidence type="ECO:0000256" key="3">
    <source>
        <dbReference type="ARBA" id="ARBA00022801"/>
    </source>
</evidence>
<accession>A0A067T933</accession>
<evidence type="ECO:0000313" key="7">
    <source>
        <dbReference type="EMBL" id="KDR75468.1"/>
    </source>
</evidence>
<evidence type="ECO:0000259" key="6">
    <source>
        <dbReference type="PROSITE" id="PS50056"/>
    </source>
</evidence>
<dbReference type="InterPro" id="IPR029021">
    <property type="entry name" value="Prot-tyrosine_phosphatase-like"/>
</dbReference>